<sequence>MEARAGWSSFRHSLTRLGLLFLLQSFLVSHALAQTPASDGPANYQGLYLNPTGTIETLTCDTSSIFALQGTFAGCCSIGGNCNFPTACTKARPTNRLGGKWSCGQDRDCYTMTVFDAYPQATESWVVHNCAKSWSASTLYRNIPRWMTTSTAPPSTGTGTDGGGGVTPPVSGPPAVRTSEGAGEPPREEESSGSKAWIAGVVIGGVVGAAGLGALGFWLGRRHRRAEAGAGEEEPGNNGTGFRLHSSTLLRSGGRRNWPAYPSPGFKGHVGAVSVAQGVEIEGYTPEKSPTSPQEMSNTMHAELPAVESDHGRHKHTYI</sequence>
<dbReference type="AlphaFoldDB" id="A0AAE0LTR2"/>
<keyword evidence="5" id="KW-1185">Reference proteome</keyword>
<accession>A0AAE0LTR2</accession>
<dbReference type="GeneID" id="87835714"/>
<dbReference type="EMBL" id="JAUEPN010000004">
    <property type="protein sequence ID" value="KAK3296494.1"/>
    <property type="molecule type" value="Genomic_DNA"/>
</dbReference>
<evidence type="ECO:0000313" key="5">
    <source>
        <dbReference type="Proteomes" id="UP001278766"/>
    </source>
</evidence>
<comment type="caution">
    <text evidence="4">The sequence shown here is derived from an EMBL/GenBank/DDBJ whole genome shotgun (WGS) entry which is preliminary data.</text>
</comment>
<keyword evidence="2" id="KW-0812">Transmembrane</keyword>
<evidence type="ECO:0000256" key="1">
    <source>
        <dbReference type="SAM" id="MobiDB-lite"/>
    </source>
</evidence>
<reference evidence="4" key="1">
    <citation type="journal article" date="2023" name="Mol. Phylogenet. Evol.">
        <title>Genome-scale phylogeny and comparative genomics of the fungal order Sordariales.</title>
        <authorList>
            <person name="Hensen N."/>
            <person name="Bonometti L."/>
            <person name="Westerberg I."/>
            <person name="Brannstrom I.O."/>
            <person name="Guillou S."/>
            <person name="Cros-Aarteil S."/>
            <person name="Calhoun S."/>
            <person name="Haridas S."/>
            <person name="Kuo A."/>
            <person name="Mondo S."/>
            <person name="Pangilinan J."/>
            <person name="Riley R."/>
            <person name="LaButti K."/>
            <person name="Andreopoulos B."/>
            <person name="Lipzen A."/>
            <person name="Chen C."/>
            <person name="Yan M."/>
            <person name="Daum C."/>
            <person name="Ng V."/>
            <person name="Clum A."/>
            <person name="Steindorff A."/>
            <person name="Ohm R.A."/>
            <person name="Martin F."/>
            <person name="Silar P."/>
            <person name="Natvig D.O."/>
            <person name="Lalanne C."/>
            <person name="Gautier V."/>
            <person name="Ament-Velasquez S.L."/>
            <person name="Kruys A."/>
            <person name="Hutchinson M.I."/>
            <person name="Powell A.J."/>
            <person name="Barry K."/>
            <person name="Miller A.N."/>
            <person name="Grigoriev I.V."/>
            <person name="Debuchy R."/>
            <person name="Gladieux P."/>
            <person name="Hiltunen Thoren M."/>
            <person name="Johannesson H."/>
        </authorList>
    </citation>
    <scope>NUCLEOTIDE SEQUENCE</scope>
    <source>
        <strain evidence="4">CBS 168.71</strain>
    </source>
</reference>
<evidence type="ECO:0000256" key="3">
    <source>
        <dbReference type="SAM" id="SignalP"/>
    </source>
</evidence>
<feature type="region of interest" description="Disordered" evidence="1">
    <location>
        <begin position="149"/>
        <end position="194"/>
    </location>
</feature>
<keyword evidence="2" id="KW-0472">Membrane</keyword>
<protein>
    <submittedName>
        <fullName evidence="4">Uncharacterized protein</fullName>
    </submittedName>
</protein>
<feature type="compositionally biased region" description="Low complexity" evidence="1">
    <location>
        <begin position="149"/>
        <end position="158"/>
    </location>
</feature>
<evidence type="ECO:0000313" key="4">
    <source>
        <dbReference type="EMBL" id="KAK3296494.1"/>
    </source>
</evidence>
<proteinExistence type="predicted"/>
<feature type="compositionally biased region" description="Low complexity" evidence="1">
    <location>
        <begin position="167"/>
        <end position="184"/>
    </location>
</feature>
<keyword evidence="2" id="KW-1133">Transmembrane helix</keyword>
<keyword evidence="3" id="KW-0732">Signal</keyword>
<feature type="signal peptide" evidence="3">
    <location>
        <begin position="1"/>
        <end position="33"/>
    </location>
</feature>
<name>A0AAE0LTR2_9PEZI</name>
<evidence type="ECO:0000256" key="2">
    <source>
        <dbReference type="SAM" id="Phobius"/>
    </source>
</evidence>
<organism evidence="4 5">
    <name type="scientific">Chaetomium fimeti</name>
    <dbReference type="NCBI Taxonomy" id="1854472"/>
    <lineage>
        <taxon>Eukaryota</taxon>
        <taxon>Fungi</taxon>
        <taxon>Dikarya</taxon>
        <taxon>Ascomycota</taxon>
        <taxon>Pezizomycotina</taxon>
        <taxon>Sordariomycetes</taxon>
        <taxon>Sordariomycetidae</taxon>
        <taxon>Sordariales</taxon>
        <taxon>Chaetomiaceae</taxon>
        <taxon>Chaetomium</taxon>
    </lineage>
</organism>
<dbReference type="RefSeq" id="XP_062660008.1">
    <property type="nucleotide sequence ID" value="XM_062798766.1"/>
</dbReference>
<gene>
    <name evidence="4" type="ORF">B0H64DRAFT_171260</name>
</gene>
<dbReference type="Proteomes" id="UP001278766">
    <property type="component" value="Unassembled WGS sequence"/>
</dbReference>
<reference evidence="4" key="2">
    <citation type="submission" date="2023-06" db="EMBL/GenBank/DDBJ databases">
        <authorList>
            <consortium name="Lawrence Berkeley National Laboratory"/>
            <person name="Haridas S."/>
            <person name="Hensen N."/>
            <person name="Bonometti L."/>
            <person name="Westerberg I."/>
            <person name="Brannstrom I.O."/>
            <person name="Guillou S."/>
            <person name="Cros-Aarteil S."/>
            <person name="Calhoun S."/>
            <person name="Kuo A."/>
            <person name="Mondo S."/>
            <person name="Pangilinan J."/>
            <person name="Riley R."/>
            <person name="Labutti K."/>
            <person name="Andreopoulos B."/>
            <person name="Lipzen A."/>
            <person name="Chen C."/>
            <person name="Yanf M."/>
            <person name="Daum C."/>
            <person name="Ng V."/>
            <person name="Clum A."/>
            <person name="Steindorff A."/>
            <person name="Ohm R."/>
            <person name="Martin F."/>
            <person name="Silar P."/>
            <person name="Natvig D."/>
            <person name="Lalanne C."/>
            <person name="Gautier V."/>
            <person name="Ament-Velasquez S.L."/>
            <person name="Kruys A."/>
            <person name="Hutchinson M.I."/>
            <person name="Powell A.J."/>
            <person name="Barry K."/>
            <person name="Miller A.N."/>
            <person name="Grigoriev I.V."/>
            <person name="Debuchy R."/>
            <person name="Gladieux P."/>
            <person name="Thoren M.H."/>
            <person name="Johannesson H."/>
        </authorList>
    </citation>
    <scope>NUCLEOTIDE SEQUENCE</scope>
    <source>
        <strain evidence="4">CBS 168.71</strain>
    </source>
</reference>
<feature type="transmembrane region" description="Helical" evidence="2">
    <location>
        <begin position="196"/>
        <end position="219"/>
    </location>
</feature>
<feature type="chain" id="PRO_5041926548" evidence="3">
    <location>
        <begin position="34"/>
        <end position="319"/>
    </location>
</feature>